<dbReference type="PATRIC" id="fig|391937.3.peg.4107"/>
<evidence type="ECO:0000313" key="2">
    <source>
        <dbReference type="Proteomes" id="UP000006786"/>
    </source>
</evidence>
<proteinExistence type="predicted"/>
<dbReference type="STRING" id="391937.NA2_20038"/>
<dbReference type="Proteomes" id="UP000006786">
    <property type="component" value="Unassembled WGS sequence"/>
</dbReference>
<reference evidence="1 2" key="1">
    <citation type="journal article" date="2012" name="J. Bacteriol.">
        <title>Genome Sequence of Nitratireductor pacificus Type Strain pht-3B.</title>
        <authorList>
            <person name="Lai Q."/>
            <person name="Li G."/>
            <person name="Shao Z."/>
        </authorList>
    </citation>
    <scope>NUCLEOTIDE SEQUENCE [LARGE SCALE GENOMIC DNA]</scope>
    <source>
        <strain evidence="2">pht-3B</strain>
    </source>
</reference>
<dbReference type="RefSeq" id="WP_008599099.1">
    <property type="nucleotide sequence ID" value="NZ_AMRM01000030.1"/>
</dbReference>
<comment type="caution">
    <text evidence="1">The sequence shown here is derived from an EMBL/GenBank/DDBJ whole genome shotgun (WGS) entry which is preliminary data.</text>
</comment>
<dbReference type="EMBL" id="AMRM01000030">
    <property type="protein sequence ID" value="EKF17096.1"/>
    <property type="molecule type" value="Genomic_DNA"/>
</dbReference>
<organism evidence="1 2">
    <name type="scientific">Nitratireductor pacificus pht-3B</name>
    <dbReference type="NCBI Taxonomy" id="391937"/>
    <lineage>
        <taxon>Bacteria</taxon>
        <taxon>Pseudomonadati</taxon>
        <taxon>Pseudomonadota</taxon>
        <taxon>Alphaproteobacteria</taxon>
        <taxon>Hyphomicrobiales</taxon>
        <taxon>Phyllobacteriaceae</taxon>
        <taxon>Nitratireductor</taxon>
    </lineage>
</organism>
<name>K2M4T3_9HYPH</name>
<dbReference type="AlphaFoldDB" id="K2M4T3"/>
<gene>
    <name evidence="1" type="ORF">NA2_20038</name>
</gene>
<accession>K2M4T3</accession>
<keyword evidence="2" id="KW-1185">Reference proteome</keyword>
<evidence type="ECO:0000313" key="1">
    <source>
        <dbReference type="EMBL" id="EKF17096.1"/>
    </source>
</evidence>
<protein>
    <submittedName>
        <fullName evidence="1">Uncharacterized protein</fullName>
    </submittedName>
</protein>
<sequence>MDATERGARAIGSTGASFVIIGIGVWTVELAELDGRAAAKYLRALADLFDPRTNDNQKRRAEKDRAQAVRDLYAALDLEMSEVKGHG</sequence>
<dbReference type="eggNOG" id="ENOG502ZQ6Z">
    <property type="taxonomic scope" value="Bacteria"/>
</dbReference>